<dbReference type="Pfam" id="PF09192">
    <property type="entry name" value="Act-Frag_cataly"/>
    <property type="match status" value="1"/>
</dbReference>
<dbReference type="Gene3D" id="3.60.110.10">
    <property type="entry name" value="Carbon-nitrogen hydrolase"/>
    <property type="match status" value="1"/>
</dbReference>
<organism evidence="3 4">
    <name type="scientific">Anaeramoeba ignava</name>
    <name type="common">Anaerobic marine amoeba</name>
    <dbReference type="NCBI Taxonomy" id="1746090"/>
    <lineage>
        <taxon>Eukaryota</taxon>
        <taxon>Metamonada</taxon>
        <taxon>Anaeramoebidae</taxon>
        <taxon>Anaeramoeba</taxon>
    </lineage>
</organism>
<dbReference type="Pfam" id="PF00795">
    <property type="entry name" value="CN_hydrolase"/>
    <property type="match status" value="1"/>
</dbReference>
<comment type="caution">
    <text evidence="3">The sequence shown here is derived from an EMBL/GenBank/DDBJ whole genome shotgun (WGS) entry which is preliminary data.</text>
</comment>
<protein>
    <submittedName>
        <fullName evidence="3">Actin-fragmin kinase -related</fullName>
    </submittedName>
</protein>
<dbReference type="SUPFAM" id="SSF56112">
    <property type="entry name" value="Protein kinase-like (PK-like)"/>
    <property type="match status" value="1"/>
</dbReference>
<feature type="domain" description="CN hydrolase" evidence="1">
    <location>
        <begin position="406"/>
        <end position="497"/>
    </location>
</feature>
<dbReference type="Gene3D" id="1.10.1070.11">
    <property type="entry name" value="Phosphatidylinositol 3-/4-kinase, catalytic domain"/>
    <property type="match status" value="1"/>
</dbReference>
<evidence type="ECO:0000313" key="3">
    <source>
        <dbReference type="EMBL" id="KAJ5078282.1"/>
    </source>
</evidence>
<dbReference type="Gene3D" id="3.30.1010.10">
    <property type="entry name" value="Phosphatidylinositol 3-kinase Catalytic Subunit, Chain A, domain 4"/>
    <property type="match status" value="1"/>
</dbReference>
<dbReference type="InterPro" id="IPR036940">
    <property type="entry name" value="PI3/4_kinase_cat_sf"/>
</dbReference>
<dbReference type="PANTHER" id="PTHR38737:SF1">
    <property type="entry name" value="ACTIN-FRAGMIN KINASE DDB_G0279609-RELATED"/>
    <property type="match status" value="1"/>
</dbReference>
<dbReference type="SUPFAM" id="SSF56317">
    <property type="entry name" value="Carbon-nitrogen hydrolase"/>
    <property type="match status" value="1"/>
</dbReference>
<dbReference type="InterPro" id="IPR015275">
    <property type="entry name" value="Actin-fragmin_kin_cat_dom"/>
</dbReference>
<evidence type="ECO:0000259" key="2">
    <source>
        <dbReference type="Pfam" id="PF09192"/>
    </source>
</evidence>
<dbReference type="InterPro" id="IPR036526">
    <property type="entry name" value="C-N_Hydrolase_sf"/>
</dbReference>
<evidence type="ECO:0000313" key="4">
    <source>
        <dbReference type="Proteomes" id="UP001149090"/>
    </source>
</evidence>
<keyword evidence="3" id="KW-0418">Kinase</keyword>
<dbReference type="InterPro" id="IPR037469">
    <property type="entry name" value="Put_AFK"/>
</dbReference>
<evidence type="ECO:0000259" key="1">
    <source>
        <dbReference type="Pfam" id="PF00795"/>
    </source>
</evidence>
<proteinExistence type="predicted"/>
<dbReference type="EMBL" id="JAPDFW010000054">
    <property type="protein sequence ID" value="KAJ5078282.1"/>
    <property type="molecule type" value="Genomic_DNA"/>
</dbReference>
<dbReference type="InterPro" id="IPR011009">
    <property type="entry name" value="Kinase-like_dom_sf"/>
</dbReference>
<dbReference type="OrthoDB" id="17745at2759"/>
<sequence length="811" mass="94885">MEKKKVFTNINSRYINWKQIENVSETSSGSVFIVSFQNNNKVIIKAGSSVVEELYAHKLGEKMRVPIPKVRLIDYVTGEWSTMKRQMELKTTSNHSLLLRVQKSLDRAFFLIMEFVFGKDLTQLTSVDEFKQMATPKAMNDWGKLLCYDIIINNWDRFPCLWPGNFGNIMFSQDGDSFSAMGIDQKVTPLSTKFQVKYDGYMNKVKKFLELMQSEENIENIPEIKFSFIDSLQPFKIEKELFEDLRKGFFYVWDMFIQIKEKYFEDLKSQFVKLIHHDWADVWKTGLSMVHTQFFIHLQKIFKEVKEKREKQEQSNISDDIIEKAQKYANMKPEIPENQKTEKSIKLKIKFKLKIKLKIKNQIENQNQIKSNDEDVWVTAFQVYPLDSGSAQFIVEYELYQQLKTFEMNSNVVVFPEGSVEEMIHGDNFDSNKWVQGFKRICTKFKISAVLNIFHEVEPRKIFSRCIVIDEFGKIVLTYAKRHLVANEQNAFIAGKEPSKFHTKKFDGSGLLCHDIEHPTTVEETVKLLYETKEENSNEKDLSWKPKIIFNPTHLFGRKITDTEWVNSSLMALEKYLEPPVINKCDLFIVKVDQPPPSGYSCSLMTTCNGAFFVPAFEPLVTTFVVQKQQSFEELFGYEGRYRSRPEDNNGNRFMCFYLKEDDILKQQVARKIQFNQQKKLEVFYQSSKAVYSINNYQQSLLKNSIQFATLDEDEIPENNQTEKLKMIEGSERFGVKIEGNGFCFVDISKEVSNNLKEIVWFKFYTNIVDLDISLNRIGCLLDSGEILVIFFYSNKENLPLIKLVESFKEN</sequence>
<keyword evidence="3" id="KW-0808">Transferase</keyword>
<dbReference type="AlphaFoldDB" id="A0A9Q0RFJ9"/>
<dbReference type="PANTHER" id="PTHR38737">
    <property type="entry name" value="ACTIN-FRAGMIN KINASE DDB_G0279609-RELATED"/>
    <property type="match status" value="1"/>
</dbReference>
<gene>
    <name evidence="3" type="ORF">M0811_05070</name>
</gene>
<accession>A0A9Q0RFJ9</accession>
<feature type="domain" description="Actin-fragmin kinase catalytic" evidence="2">
    <location>
        <begin position="5"/>
        <end position="225"/>
    </location>
</feature>
<dbReference type="GO" id="GO:0016301">
    <property type="term" value="F:kinase activity"/>
    <property type="evidence" value="ECO:0007669"/>
    <property type="project" value="UniProtKB-KW"/>
</dbReference>
<dbReference type="InterPro" id="IPR003010">
    <property type="entry name" value="C-N_Hydrolase"/>
</dbReference>
<dbReference type="Proteomes" id="UP001149090">
    <property type="component" value="Unassembled WGS sequence"/>
</dbReference>
<keyword evidence="4" id="KW-1185">Reference proteome</keyword>
<name>A0A9Q0RFJ9_ANAIG</name>
<reference evidence="3" key="1">
    <citation type="submission" date="2022-10" db="EMBL/GenBank/DDBJ databases">
        <title>Novel sulphate-reducing endosymbionts in the free-living metamonad Anaeramoeba.</title>
        <authorList>
            <person name="Jerlstrom-Hultqvist J."/>
            <person name="Cepicka I."/>
            <person name="Gallot-Lavallee L."/>
            <person name="Salas-Leiva D."/>
            <person name="Curtis B.A."/>
            <person name="Zahonova K."/>
            <person name="Pipaliya S."/>
            <person name="Dacks J."/>
            <person name="Roger A.J."/>
        </authorList>
    </citation>
    <scope>NUCLEOTIDE SEQUENCE</scope>
    <source>
        <strain evidence="3">BMAN</strain>
    </source>
</reference>